<evidence type="ECO:0000256" key="2">
    <source>
        <dbReference type="ARBA" id="ARBA00023002"/>
    </source>
</evidence>
<evidence type="ECO:0000256" key="1">
    <source>
        <dbReference type="ARBA" id="ARBA00008072"/>
    </source>
</evidence>
<dbReference type="PANTHER" id="PTHR45348:SF2">
    <property type="entry name" value="ZINC-TYPE ALCOHOL DEHYDROGENASE-LIKE PROTEIN C2E1P3.01"/>
    <property type="match status" value="1"/>
</dbReference>
<name>A0A9N9UIX5_9HYPO</name>
<dbReference type="SUPFAM" id="SSF50129">
    <property type="entry name" value="GroES-like"/>
    <property type="match status" value="1"/>
</dbReference>
<evidence type="ECO:0000313" key="5">
    <source>
        <dbReference type="Proteomes" id="UP000754883"/>
    </source>
</evidence>
<dbReference type="Pfam" id="PF08240">
    <property type="entry name" value="ADH_N"/>
    <property type="match status" value="1"/>
</dbReference>
<gene>
    <name evidence="4" type="ORF">CBYS24578_00014125</name>
</gene>
<feature type="domain" description="Alcohol dehydrogenase-like N-terminal" evidence="3">
    <location>
        <begin position="90"/>
        <end position="176"/>
    </location>
</feature>
<proteinExistence type="inferred from homology"/>
<dbReference type="OrthoDB" id="5134503at2759"/>
<dbReference type="Proteomes" id="UP000754883">
    <property type="component" value="Unassembled WGS sequence"/>
</dbReference>
<comment type="caution">
    <text evidence="4">The sequence shown here is derived from an EMBL/GenBank/DDBJ whole genome shotgun (WGS) entry which is preliminary data.</text>
</comment>
<dbReference type="PANTHER" id="PTHR45348">
    <property type="entry name" value="HYPOTHETICAL OXIDOREDUCTASE (EUROFUNG)"/>
    <property type="match status" value="1"/>
</dbReference>
<evidence type="ECO:0000259" key="3">
    <source>
        <dbReference type="Pfam" id="PF08240"/>
    </source>
</evidence>
<evidence type="ECO:0000313" key="4">
    <source>
        <dbReference type="EMBL" id="CAG9988710.1"/>
    </source>
</evidence>
<dbReference type="EMBL" id="CABFNO020001454">
    <property type="protein sequence ID" value="CAG9988710.1"/>
    <property type="molecule type" value="Genomic_DNA"/>
</dbReference>
<accession>A0A9N9UIX5</accession>
<protein>
    <recommendedName>
        <fullName evidence="3">Alcohol dehydrogenase-like N-terminal domain-containing protein</fullName>
    </recommendedName>
</protein>
<keyword evidence="2" id="KW-0560">Oxidoreductase</keyword>
<organism evidence="4 5">
    <name type="scientific">Clonostachys byssicola</name>
    <dbReference type="NCBI Taxonomy" id="160290"/>
    <lineage>
        <taxon>Eukaryota</taxon>
        <taxon>Fungi</taxon>
        <taxon>Dikarya</taxon>
        <taxon>Ascomycota</taxon>
        <taxon>Pezizomycotina</taxon>
        <taxon>Sordariomycetes</taxon>
        <taxon>Hypocreomycetidae</taxon>
        <taxon>Hypocreales</taxon>
        <taxon>Bionectriaceae</taxon>
        <taxon>Clonostachys</taxon>
    </lineage>
</organism>
<dbReference type="GO" id="GO:0016651">
    <property type="term" value="F:oxidoreductase activity, acting on NAD(P)H"/>
    <property type="evidence" value="ECO:0007669"/>
    <property type="project" value="InterPro"/>
</dbReference>
<dbReference type="Gene3D" id="3.90.180.10">
    <property type="entry name" value="Medium-chain alcohol dehydrogenases, catalytic domain"/>
    <property type="match status" value="1"/>
</dbReference>
<dbReference type="AlphaFoldDB" id="A0A9N9UIX5"/>
<dbReference type="InterPro" id="IPR013154">
    <property type="entry name" value="ADH-like_N"/>
</dbReference>
<reference evidence="4" key="1">
    <citation type="submission" date="2021-10" db="EMBL/GenBank/DDBJ databases">
        <authorList>
            <person name="Piombo E."/>
        </authorList>
    </citation>
    <scope>NUCLEOTIDE SEQUENCE</scope>
</reference>
<keyword evidence="5" id="KW-1185">Reference proteome</keyword>
<dbReference type="InterPro" id="IPR011032">
    <property type="entry name" value="GroES-like_sf"/>
</dbReference>
<sequence length="249" mass="28143">MTWEHIVRRWLSACSLIKTSAEQIQDSKGNVNSEPYTLSLESCSESISDTETKESSEVTRRRRFQTALTVVGKNQYGLVHDFPVPEIQNSDEILIRNHATGLNPIDWKCVDYNFCLPKFPWVTGRECAGIVEEVGSSVTLFKRGDRVWTSTYYKDIRAGCFQEYLVVPAHTVCHVPHTMTLEEAACLGVCALTAAVTLWHWLKISMPSQLTVENGGAVLPSVQTWPPCQDEYVLVWGGRDLKERAYKEL</sequence>
<comment type="similarity">
    <text evidence="1">Belongs to the zinc-containing alcohol dehydrogenase family.</text>
</comment>
<dbReference type="InterPro" id="IPR047122">
    <property type="entry name" value="Trans-enoyl_RdTase-like"/>
</dbReference>